<dbReference type="Proteomes" id="UP000010798">
    <property type="component" value="Chromosome"/>
</dbReference>
<evidence type="ECO:0000313" key="2">
    <source>
        <dbReference type="Proteomes" id="UP000010798"/>
    </source>
</evidence>
<dbReference type="EMBL" id="CP003364">
    <property type="protein sequence ID" value="AGA26490.1"/>
    <property type="molecule type" value="Genomic_DNA"/>
</dbReference>
<proteinExistence type="predicted"/>
<reference evidence="1 2" key="1">
    <citation type="submission" date="2012-02" db="EMBL/GenBank/DDBJ databases">
        <title>Complete sequence of chromosome of Singulisphaera acidiphila DSM 18658.</title>
        <authorList>
            <consortium name="US DOE Joint Genome Institute (JGI-PGF)"/>
            <person name="Lucas S."/>
            <person name="Copeland A."/>
            <person name="Lapidus A."/>
            <person name="Glavina del Rio T."/>
            <person name="Dalin E."/>
            <person name="Tice H."/>
            <person name="Bruce D."/>
            <person name="Goodwin L."/>
            <person name="Pitluck S."/>
            <person name="Peters L."/>
            <person name="Ovchinnikova G."/>
            <person name="Chertkov O."/>
            <person name="Kyrpides N."/>
            <person name="Mavromatis K."/>
            <person name="Ivanova N."/>
            <person name="Brettin T."/>
            <person name="Detter J.C."/>
            <person name="Han C."/>
            <person name="Larimer F."/>
            <person name="Land M."/>
            <person name="Hauser L."/>
            <person name="Markowitz V."/>
            <person name="Cheng J.-F."/>
            <person name="Hugenholtz P."/>
            <person name="Woyke T."/>
            <person name="Wu D."/>
            <person name="Tindall B."/>
            <person name="Pomrenke H."/>
            <person name="Brambilla E."/>
            <person name="Klenk H.-P."/>
            <person name="Eisen J.A."/>
        </authorList>
    </citation>
    <scope>NUCLEOTIDE SEQUENCE [LARGE SCALE GENOMIC DNA]</scope>
    <source>
        <strain evidence="2">ATCC BAA-1392 / DSM 18658 / VKM B-2454 / MOB10</strain>
    </source>
</reference>
<evidence type="ECO:0008006" key="3">
    <source>
        <dbReference type="Google" id="ProtNLM"/>
    </source>
</evidence>
<dbReference type="InterPro" id="IPR021377">
    <property type="entry name" value="DUF3006"/>
</dbReference>
<evidence type="ECO:0000313" key="1">
    <source>
        <dbReference type="EMBL" id="AGA26490.1"/>
    </source>
</evidence>
<name>L0DCA1_SINAD</name>
<gene>
    <name evidence="1" type="ordered locus">Sinac_2163</name>
</gene>
<dbReference type="Pfam" id="PF11213">
    <property type="entry name" value="DUF3006"/>
    <property type="match status" value="1"/>
</dbReference>
<dbReference type="KEGG" id="saci:Sinac_2163"/>
<dbReference type="OrthoDB" id="164847at2"/>
<dbReference type="HOGENOM" id="CLU_181623_1_0_0"/>
<protein>
    <recommendedName>
        <fullName evidence="3">DUF3006 domain-containing protein</fullName>
    </recommendedName>
</protein>
<dbReference type="AlphaFoldDB" id="L0DCA1"/>
<sequence>MPLRLSIDRFEGDLAVLVDDRGRQINFPFDLLPKGVRAGEVLTFAVERDTEATRQLQAETKAVQAELKKRDPGGDLKL</sequence>
<organism evidence="1 2">
    <name type="scientific">Singulisphaera acidiphila (strain ATCC BAA-1392 / DSM 18658 / VKM B-2454 / MOB10)</name>
    <dbReference type="NCBI Taxonomy" id="886293"/>
    <lineage>
        <taxon>Bacteria</taxon>
        <taxon>Pseudomonadati</taxon>
        <taxon>Planctomycetota</taxon>
        <taxon>Planctomycetia</taxon>
        <taxon>Isosphaerales</taxon>
        <taxon>Isosphaeraceae</taxon>
        <taxon>Singulisphaera</taxon>
    </lineage>
</organism>
<dbReference type="Gene3D" id="6.20.120.50">
    <property type="match status" value="1"/>
</dbReference>
<dbReference type="STRING" id="886293.Sinac_2163"/>
<keyword evidence="2" id="KW-1185">Reference proteome</keyword>
<accession>L0DCA1</accession>